<dbReference type="EMBL" id="KI393980">
    <property type="protein sequence ID" value="ERN05893.1"/>
    <property type="molecule type" value="Genomic_DNA"/>
</dbReference>
<protein>
    <recommendedName>
        <fullName evidence="5">Protein LTV1 homolog</fullName>
    </recommendedName>
</protein>
<dbReference type="HOGENOM" id="CLU_029233_1_0_1"/>
<dbReference type="KEGG" id="atr:18434080"/>
<accession>W1PD64</accession>
<feature type="region of interest" description="Disordered" evidence="2">
    <location>
        <begin position="414"/>
        <end position="437"/>
    </location>
</feature>
<organism evidence="3 4">
    <name type="scientific">Amborella trichopoda</name>
    <dbReference type="NCBI Taxonomy" id="13333"/>
    <lineage>
        <taxon>Eukaryota</taxon>
        <taxon>Viridiplantae</taxon>
        <taxon>Streptophyta</taxon>
        <taxon>Embryophyta</taxon>
        <taxon>Tracheophyta</taxon>
        <taxon>Spermatophyta</taxon>
        <taxon>Magnoliopsida</taxon>
        <taxon>Amborellales</taxon>
        <taxon>Amborellaceae</taxon>
        <taxon>Amborella</taxon>
    </lineage>
</organism>
<dbReference type="Gramene" id="ERN05893">
    <property type="protein sequence ID" value="ERN05893"/>
    <property type="gene ID" value="AMTR_s00006p00266620"/>
</dbReference>
<dbReference type="STRING" id="13333.W1PD64"/>
<evidence type="ECO:0000256" key="2">
    <source>
        <dbReference type="SAM" id="MobiDB-lite"/>
    </source>
</evidence>
<feature type="compositionally biased region" description="Low complexity" evidence="2">
    <location>
        <begin position="268"/>
        <end position="277"/>
    </location>
</feature>
<dbReference type="GO" id="GO:0005829">
    <property type="term" value="C:cytosol"/>
    <property type="evidence" value="ECO:0000318"/>
    <property type="project" value="GO_Central"/>
</dbReference>
<evidence type="ECO:0000256" key="1">
    <source>
        <dbReference type="ARBA" id="ARBA00009078"/>
    </source>
</evidence>
<name>W1PD64_AMBTC</name>
<dbReference type="PANTHER" id="PTHR21531:SF0">
    <property type="entry name" value="PROTEIN LTV1 HOMOLOG"/>
    <property type="match status" value="1"/>
</dbReference>
<dbReference type="Proteomes" id="UP000017836">
    <property type="component" value="Unassembled WGS sequence"/>
</dbReference>
<sequence length="539" mass="60180">MGRKKKSFVDKKKSATFCLLARDSSEPASEAQASSDRVFVRVDNNPYCVDGFSEEDCFASNNQNQEPVDESIFADADEDDDSDEEVAEILGNPRIGGFESSFSSGPLRDHIRREILELGFPDDGYNYLQHLREIKQSGGGSAFYENSKAKLDQVRLDVKAYDASKLQIKSEASEDLYRVASKTYGVRVQKVVHPEVVALLNDSDGSQFGSDVEDLEEDFVVQANLADEGDDEQSEDVGGSRSLKVRDNDTLSPLKKAGVSDDHDDQPVSSGFKGVSGVGNEEEVRLRRPLDEQFDLMMLREYDNNSEDFEGHDYASEDDDPLASKLNNALKCHPVDELDLLDKYRVPADFIHPKHPDKIEEYPSNSLVEVIRKCSEYAEKYNVEGEEEGVMEIKESSDESEVWDCESVISTYSNLDNHPAKIGSPEKPRKKLSELVSRKQDIKSPLISLGGKEKLPVEFLPLGKKMDSAGEVKSGGQEKRGRVRFGETKEEKKERKTAIKGERREARRAKKELKCVYRGEAQRAQQVAAVSGPSSIHLA</sequence>
<feature type="region of interest" description="Disordered" evidence="2">
    <location>
        <begin position="467"/>
        <end position="510"/>
    </location>
</feature>
<feature type="region of interest" description="Disordered" evidence="2">
    <location>
        <begin position="226"/>
        <end position="277"/>
    </location>
</feature>
<dbReference type="GO" id="GO:0000056">
    <property type="term" value="P:ribosomal small subunit export from nucleus"/>
    <property type="evidence" value="ECO:0000318"/>
    <property type="project" value="GO_Central"/>
</dbReference>
<evidence type="ECO:0000313" key="4">
    <source>
        <dbReference type="Proteomes" id="UP000017836"/>
    </source>
</evidence>
<dbReference type="eggNOG" id="KOG2637">
    <property type="taxonomic scope" value="Eukaryota"/>
</dbReference>
<dbReference type="OMA" id="TKEFLFM"/>
<feature type="compositionally biased region" description="Basic and acidic residues" evidence="2">
    <location>
        <begin position="467"/>
        <end position="505"/>
    </location>
</feature>
<evidence type="ECO:0008006" key="5">
    <source>
        <dbReference type="Google" id="ProtNLM"/>
    </source>
</evidence>
<dbReference type="GO" id="GO:0030688">
    <property type="term" value="C:preribosome, small subunit precursor"/>
    <property type="evidence" value="ECO:0000318"/>
    <property type="project" value="GO_Central"/>
</dbReference>
<dbReference type="GO" id="GO:0042274">
    <property type="term" value="P:ribosomal small subunit biogenesis"/>
    <property type="evidence" value="ECO:0000318"/>
    <property type="project" value="GO_Central"/>
</dbReference>
<proteinExistence type="inferred from homology"/>
<comment type="similarity">
    <text evidence="1">Belongs to the LTV1 family.</text>
</comment>
<evidence type="ECO:0000313" key="3">
    <source>
        <dbReference type="EMBL" id="ERN05893.1"/>
    </source>
</evidence>
<dbReference type="GO" id="GO:0005634">
    <property type="term" value="C:nucleus"/>
    <property type="evidence" value="ECO:0000318"/>
    <property type="project" value="GO_Central"/>
</dbReference>
<dbReference type="OrthoDB" id="5852896at2759"/>
<reference evidence="4" key="1">
    <citation type="journal article" date="2013" name="Science">
        <title>The Amborella genome and the evolution of flowering plants.</title>
        <authorList>
            <consortium name="Amborella Genome Project"/>
        </authorList>
    </citation>
    <scope>NUCLEOTIDE SEQUENCE [LARGE SCALE GENOMIC DNA]</scope>
</reference>
<keyword evidence="4" id="KW-1185">Reference proteome</keyword>
<feature type="compositionally biased region" description="Basic and acidic residues" evidence="2">
    <location>
        <begin position="424"/>
        <end position="437"/>
    </location>
</feature>
<dbReference type="AlphaFoldDB" id="W1PD64"/>
<dbReference type="InterPro" id="IPR007307">
    <property type="entry name" value="Ltv1"/>
</dbReference>
<gene>
    <name evidence="3" type="ORF">AMTR_s00006p00266620</name>
</gene>
<dbReference type="PANTHER" id="PTHR21531">
    <property type="entry name" value="LOW-TEMPERATURE VIABILITY PROTEIN LTV1-RELATED"/>
    <property type="match status" value="1"/>
</dbReference>